<evidence type="ECO:0000313" key="2">
    <source>
        <dbReference type="EMBL" id="PHM53512.1"/>
    </source>
</evidence>
<reference evidence="2 4" key="2">
    <citation type="journal article" date="2017" name="Nat. Microbiol.">
        <title>Natural product diversity associated with the nematode symbionts Photorhabdus and Xenorhabdus.</title>
        <authorList>
            <person name="Tobias N.J."/>
            <person name="Wolff H."/>
            <person name="Djahanschiri B."/>
            <person name="Grundmann F."/>
            <person name="Kronenwerth M."/>
            <person name="Shi Y.M."/>
            <person name="Simonyi S."/>
            <person name="Grun P."/>
            <person name="Shapiro-Ilan D."/>
            <person name="Pidot S.J."/>
            <person name="Stinear T.P."/>
            <person name="Ebersberger I."/>
            <person name="Bode H.B."/>
        </authorList>
    </citation>
    <scope>NUCLEOTIDE SEQUENCE [LARGE SCALE GENOMIC DNA]</scope>
    <source>
        <strain evidence="2 4">DSM 17903</strain>
    </source>
</reference>
<name>A0A2G0Q2R9_XENHO</name>
<organism evidence="2 4">
    <name type="scientific">Xenorhabdus hominickii</name>
    <dbReference type="NCBI Taxonomy" id="351679"/>
    <lineage>
        <taxon>Bacteria</taxon>
        <taxon>Pseudomonadati</taxon>
        <taxon>Pseudomonadota</taxon>
        <taxon>Gammaproteobacteria</taxon>
        <taxon>Enterobacterales</taxon>
        <taxon>Morganellaceae</taxon>
        <taxon>Xenorhabdus</taxon>
    </lineage>
</organism>
<keyword evidence="3" id="KW-1185">Reference proteome</keyword>
<dbReference type="AlphaFoldDB" id="A0A2G0Q2R9"/>
<evidence type="ECO:0000313" key="3">
    <source>
        <dbReference type="Proteomes" id="UP000094600"/>
    </source>
</evidence>
<dbReference type="STRING" id="351679.A9255_03565"/>
<dbReference type="KEGG" id="xho:A9255_03565"/>
<protein>
    <submittedName>
        <fullName evidence="2">Uncharacterized protein</fullName>
    </submittedName>
</protein>
<dbReference type="Proteomes" id="UP000225433">
    <property type="component" value="Unassembled WGS sequence"/>
</dbReference>
<evidence type="ECO:0000313" key="1">
    <source>
        <dbReference type="EMBL" id="AOM39742.1"/>
    </source>
</evidence>
<dbReference type="Proteomes" id="UP000094600">
    <property type="component" value="Chromosome"/>
</dbReference>
<gene>
    <name evidence="1" type="ORF">A9255_03565</name>
    <name evidence="2" type="ORF">Xhom_03510</name>
</gene>
<dbReference type="OrthoDB" id="6448113at2"/>
<sequence>MKKNIMFVMGLDSPRSDYLDKFYAQSRYGGENIYLTIDILNYSLKLDFSAEKFLNRMGEFLKNKIPDILSEVDLSRAQKVFYTYMWLVFNTKGDIIDFSLTQQQEKEIMDVIPSDVTYYLLKCWGDFLNRNVNKLSLHDTFIRRENNKNKSSGDKFYDNYKAGFLAKNIPFHYINEKIEQEKKIKSRNMFSDDPCTHENLVNTLGSKDYTSHAFGSYLKSDEEGILNVLKIRNEIGKIKDHAYYTESYEKKYHGELISRTFATSYWRKISKIAVDWIEEQANDPNSPVKGLIFYMKEDNRFNKYNVKSNIDETKFNHNWRHCDYKNIGSIDYRSAIAHAELRHARKLMSSDPNYHIEMVYINDKGILNRIKKFLNKI</sequence>
<proteinExistence type="predicted"/>
<accession>A0A2G0Q2R9</accession>
<reference evidence="1 3" key="1">
    <citation type="submission" date="2016-06" db="EMBL/GenBank/DDBJ databases">
        <title>Bacterial characters and pathogenicity of Xenorhabdus hominickii from an entomopathogenic nematode, Steinernema monticolum.</title>
        <authorList>
            <person name="Park Y."/>
            <person name="Kim Y."/>
        </authorList>
    </citation>
    <scope>NUCLEOTIDE SEQUENCE [LARGE SCALE GENOMIC DNA]</scope>
    <source>
        <strain evidence="1 3">ANU1</strain>
    </source>
</reference>
<evidence type="ECO:0000313" key="4">
    <source>
        <dbReference type="Proteomes" id="UP000225433"/>
    </source>
</evidence>
<dbReference type="RefSeq" id="WP_069315494.1">
    <property type="nucleotide sequence ID" value="NZ_CAWNQJ010000090.1"/>
</dbReference>
<dbReference type="EMBL" id="CP016176">
    <property type="protein sequence ID" value="AOM39742.1"/>
    <property type="molecule type" value="Genomic_DNA"/>
</dbReference>
<dbReference type="EMBL" id="NJAI01000006">
    <property type="protein sequence ID" value="PHM53512.1"/>
    <property type="molecule type" value="Genomic_DNA"/>
</dbReference>